<dbReference type="InterPro" id="IPR036890">
    <property type="entry name" value="HATPase_C_sf"/>
</dbReference>
<dbReference type="Pfam" id="PF00072">
    <property type="entry name" value="Response_reg"/>
    <property type="match status" value="1"/>
</dbReference>
<proteinExistence type="predicted"/>
<dbReference type="InterPro" id="IPR003594">
    <property type="entry name" value="HATPase_dom"/>
</dbReference>
<dbReference type="InterPro" id="IPR004358">
    <property type="entry name" value="Sig_transdc_His_kin-like_C"/>
</dbReference>
<dbReference type="PROSITE" id="PS50109">
    <property type="entry name" value="HIS_KIN"/>
    <property type="match status" value="1"/>
</dbReference>
<evidence type="ECO:0000259" key="8">
    <source>
        <dbReference type="PROSITE" id="PS50110"/>
    </source>
</evidence>
<dbReference type="PANTHER" id="PTHR43047:SF64">
    <property type="entry name" value="HISTIDINE KINASE CONTAINING CHEY-HOMOLOGOUS RECEIVER DOMAIN AND PAS DOMAIN-RELATED"/>
    <property type="match status" value="1"/>
</dbReference>
<dbReference type="InterPro" id="IPR036097">
    <property type="entry name" value="HisK_dim/P_sf"/>
</dbReference>
<keyword evidence="5" id="KW-0418">Kinase</keyword>
<feature type="domain" description="Response regulatory" evidence="8">
    <location>
        <begin position="5"/>
        <end position="120"/>
    </location>
</feature>
<dbReference type="CDD" id="cd00130">
    <property type="entry name" value="PAS"/>
    <property type="match status" value="1"/>
</dbReference>
<feature type="domain" description="PAS" evidence="9">
    <location>
        <begin position="132"/>
        <end position="203"/>
    </location>
</feature>
<sequence>MTPPKILLVEDNFITSDEIRDWLMRLGYTEVATAYSGAEAVRLAEEGQPDLILMDIHLGDGIDGIEAAERIQARRRVPVLYLTAYDSDSTLSRAKLTNTSAYLLKPVRERELRIAIELALEKHQAEQALQASEEKFRNIFEMALDMICIADIDTATFLQVNPAFTTILGYQEEELLQRPFLDFIHPDDVGPTIEIIEHDLKHGANVISFTNRYRCKDGTYRWLDWNSHPYPAKGITYAIAHDITERKQAEEVLHATNAAKDKLFSIIGHDLRNPMIGLSSGTEMLREHLQDADAFTRDLCRQMHASIEQVLQLLDDLLAWSRVEQGTFPYAPEPLDLASHVNAVRTFLHEMAAQKQITVTTAIAPGTAVLADPNMLNTILRNLLSNALKFTPQGGTVTINAHKHETMVAISVSDTGVGMSAEKVKRLFNIGEKGISTAGTAGERGTGLGLILCKEFVECHGGQIWAESEKGAGSTFTLTLSEGKNSESVKRT</sequence>
<evidence type="ECO:0000313" key="10">
    <source>
        <dbReference type="EMBL" id="MBD3324536.1"/>
    </source>
</evidence>
<dbReference type="Pfam" id="PF00512">
    <property type="entry name" value="HisKA"/>
    <property type="match status" value="1"/>
</dbReference>
<evidence type="ECO:0000313" key="11">
    <source>
        <dbReference type="Proteomes" id="UP000649604"/>
    </source>
</evidence>
<dbReference type="EMBL" id="WJJP01000253">
    <property type="protein sequence ID" value="MBD3324536.1"/>
    <property type="molecule type" value="Genomic_DNA"/>
</dbReference>
<comment type="caution">
    <text evidence="10">The sequence shown here is derived from an EMBL/GenBank/DDBJ whole genome shotgun (WGS) entry which is preliminary data.</text>
</comment>
<dbReference type="Pfam" id="PF08447">
    <property type="entry name" value="PAS_3"/>
    <property type="match status" value="1"/>
</dbReference>
<dbReference type="GO" id="GO:0009927">
    <property type="term" value="F:histidine phosphotransfer kinase activity"/>
    <property type="evidence" value="ECO:0007669"/>
    <property type="project" value="TreeGrafter"/>
</dbReference>
<dbReference type="EC" id="2.7.13.3" evidence="2"/>
<dbReference type="GO" id="GO:0000155">
    <property type="term" value="F:phosphorelay sensor kinase activity"/>
    <property type="evidence" value="ECO:0007669"/>
    <property type="project" value="InterPro"/>
</dbReference>
<evidence type="ECO:0000259" key="9">
    <source>
        <dbReference type="PROSITE" id="PS50112"/>
    </source>
</evidence>
<dbReference type="Proteomes" id="UP000649604">
    <property type="component" value="Unassembled WGS sequence"/>
</dbReference>
<dbReference type="Gene3D" id="3.30.565.10">
    <property type="entry name" value="Histidine kinase-like ATPase, C-terminal domain"/>
    <property type="match status" value="1"/>
</dbReference>
<dbReference type="SUPFAM" id="SSF55785">
    <property type="entry name" value="PYP-like sensor domain (PAS domain)"/>
    <property type="match status" value="1"/>
</dbReference>
<dbReference type="Pfam" id="PF02518">
    <property type="entry name" value="HATPase_c"/>
    <property type="match status" value="1"/>
</dbReference>
<evidence type="ECO:0000256" key="1">
    <source>
        <dbReference type="ARBA" id="ARBA00000085"/>
    </source>
</evidence>
<dbReference type="PRINTS" id="PR00344">
    <property type="entry name" value="BCTRLSENSOR"/>
</dbReference>
<dbReference type="SMART" id="SM00091">
    <property type="entry name" value="PAS"/>
    <property type="match status" value="1"/>
</dbReference>
<comment type="catalytic activity">
    <reaction evidence="1">
        <text>ATP + protein L-histidine = ADP + protein N-phospho-L-histidine.</text>
        <dbReference type="EC" id="2.7.13.3"/>
    </reaction>
</comment>
<dbReference type="InterPro" id="IPR001610">
    <property type="entry name" value="PAC"/>
</dbReference>
<dbReference type="SMART" id="SM00388">
    <property type="entry name" value="HisKA"/>
    <property type="match status" value="1"/>
</dbReference>
<dbReference type="PROSITE" id="PS50112">
    <property type="entry name" value="PAS"/>
    <property type="match status" value="1"/>
</dbReference>
<dbReference type="Gene3D" id="1.10.287.130">
    <property type="match status" value="1"/>
</dbReference>
<dbReference type="PROSITE" id="PS50110">
    <property type="entry name" value="RESPONSE_REGULATORY"/>
    <property type="match status" value="1"/>
</dbReference>
<dbReference type="InterPro" id="IPR003661">
    <property type="entry name" value="HisK_dim/P_dom"/>
</dbReference>
<feature type="modified residue" description="4-aspartylphosphate" evidence="6">
    <location>
        <position position="55"/>
    </location>
</feature>
<dbReference type="SMART" id="SM00387">
    <property type="entry name" value="HATPase_c"/>
    <property type="match status" value="1"/>
</dbReference>
<dbReference type="GO" id="GO:0005886">
    <property type="term" value="C:plasma membrane"/>
    <property type="evidence" value="ECO:0007669"/>
    <property type="project" value="TreeGrafter"/>
</dbReference>
<dbReference type="CDD" id="cd00082">
    <property type="entry name" value="HisKA"/>
    <property type="match status" value="1"/>
</dbReference>
<dbReference type="Gene3D" id="3.40.50.2300">
    <property type="match status" value="1"/>
</dbReference>
<accession>A0A9D5JVN1</accession>
<dbReference type="SUPFAM" id="SSF47384">
    <property type="entry name" value="Homodimeric domain of signal transducing histidine kinase"/>
    <property type="match status" value="1"/>
</dbReference>
<keyword evidence="4" id="KW-0808">Transferase</keyword>
<dbReference type="InterPro" id="IPR005467">
    <property type="entry name" value="His_kinase_dom"/>
</dbReference>
<dbReference type="FunFam" id="3.30.565.10:FF:000006">
    <property type="entry name" value="Sensor histidine kinase WalK"/>
    <property type="match status" value="1"/>
</dbReference>
<dbReference type="InterPro" id="IPR035965">
    <property type="entry name" value="PAS-like_dom_sf"/>
</dbReference>
<dbReference type="PANTHER" id="PTHR43047">
    <property type="entry name" value="TWO-COMPONENT HISTIDINE PROTEIN KINASE"/>
    <property type="match status" value="1"/>
</dbReference>
<gene>
    <name evidence="10" type="ORF">GF339_08120</name>
</gene>
<evidence type="ECO:0000256" key="5">
    <source>
        <dbReference type="ARBA" id="ARBA00022777"/>
    </source>
</evidence>
<dbReference type="SUPFAM" id="SSF55874">
    <property type="entry name" value="ATPase domain of HSP90 chaperone/DNA topoisomerase II/histidine kinase"/>
    <property type="match status" value="1"/>
</dbReference>
<name>A0A9D5JVN1_9BACT</name>
<dbReference type="InterPro" id="IPR013655">
    <property type="entry name" value="PAS_fold_3"/>
</dbReference>
<dbReference type="SUPFAM" id="SSF52172">
    <property type="entry name" value="CheY-like"/>
    <property type="match status" value="1"/>
</dbReference>
<keyword evidence="3 6" id="KW-0597">Phosphoprotein</keyword>
<evidence type="ECO:0000259" key="7">
    <source>
        <dbReference type="PROSITE" id="PS50109"/>
    </source>
</evidence>
<dbReference type="InterPro" id="IPR001789">
    <property type="entry name" value="Sig_transdc_resp-reg_receiver"/>
</dbReference>
<dbReference type="NCBIfam" id="TIGR00229">
    <property type="entry name" value="sensory_box"/>
    <property type="match status" value="1"/>
</dbReference>
<dbReference type="SMART" id="SM00086">
    <property type="entry name" value="PAC"/>
    <property type="match status" value="1"/>
</dbReference>
<dbReference type="Gene3D" id="3.30.450.20">
    <property type="entry name" value="PAS domain"/>
    <property type="match status" value="1"/>
</dbReference>
<reference evidence="10" key="1">
    <citation type="submission" date="2019-11" db="EMBL/GenBank/DDBJ databases">
        <title>Microbial mats filling the niche in hypersaline microbial mats.</title>
        <authorList>
            <person name="Wong H.L."/>
            <person name="Macleod F.I."/>
            <person name="White R.A. III"/>
            <person name="Burns B.P."/>
        </authorList>
    </citation>
    <scope>NUCLEOTIDE SEQUENCE</scope>
    <source>
        <strain evidence="10">Rbin_158</strain>
    </source>
</reference>
<dbReference type="InterPro" id="IPR011006">
    <property type="entry name" value="CheY-like_superfamily"/>
</dbReference>
<dbReference type="CDD" id="cd17534">
    <property type="entry name" value="REC_DC-like"/>
    <property type="match status" value="1"/>
</dbReference>
<protein>
    <recommendedName>
        <fullName evidence="2">histidine kinase</fullName>
        <ecNumber evidence="2">2.7.13.3</ecNumber>
    </recommendedName>
</protein>
<dbReference type="SMART" id="SM00448">
    <property type="entry name" value="REC"/>
    <property type="match status" value="1"/>
</dbReference>
<organism evidence="10 11">
    <name type="scientific">candidate division KSB3 bacterium</name>
    <dbReference type="NCBI Taxonomy" id="2044937"/>
    <lineage>
        <taxon>Bacteria</taxon>
        <taxon>candidate division KSB3</taxon>
    </lineage>
</organism>
<dbReference type="InterPro" id="IPR000014">
    <property type="entry name" value="PAS"/>
</dbReference>
<dbReference type="AlphaFoldDB" id="A0A9D5JVN1"/>
<evidence type="ECO:0000256" key="6">
    <source>
        <dbReference type="PROSITE-ProRule" id="PRU00169"/>
    </source>
</evidence>
<feature type="domain" description="Histidine kinase" evidence="7">
    <location>
        <begin position="266"/>
        <end position="484"/>
    </location>
</feature>
<evidence type="ECO:0000256" key="3">
    <source>
        <dbReference type="ARBA" id="ARBA00022553"/>
    </source>
</evidence>
<evidence type="ECO:0000256" key="4">
    <source>
        <dbReference type="ARBA" id="ARBA00022679"/>
    </source>
</evidence>
<evidence type="ECO:0000256" key="2">
    <source>
        <dbReference type="ARBA" id="ARBA00012438"/>
    </source>
</evidence>